<protein>
    <submittedName>
        <fullName evidence="4">HAD-IB family hydrolase</fullName>
    </submittedName>
</protein>
<dbReference type="InterPro" id="IPR036412">
    <property type="entry name" value="HAD-like_sf"/>
</dbReference>
<evidence type="ECO:0000256" key="2">
    <source>
        <dbReference type="ARBA" id="ARBA00022801"/>
    </source>
</evidence>
<organism evidence="4 5">
    <name type="scientific">Parvularcula maris</name>
    <dbReference type="NCBI Taxonomy" id="2965077"/>
    <lineage>
        <taxon>Bacteria</taxon>
        <taxon>Pseudomonadati</taxon>
        <taxon>Pseudomonadota</taxon>
        <taxon>Alphaproteobacteria</taxon>
        <taxon>Parvularculales</taxon>
        <taxon>Parvularculaceae</taxon>
        <taxon>Parvularcula</taxon>
    </lineage>
</organism>
<gene>
    <name evidence="4" type="ORF">NOG11_13135</name>
</gene>
<dbReference type="AlphaFoldDB" id="A0A9X2LAV0"/>
<name>A0A9X2LAV0_9PROT</name>
<evidence type="ECO:0000313" key="4">
    <source>
        <dbReference type="EMBL" id="MCQ8186325.1"/>
    </source>
</evidence>
<dbReference type="Proteomes" id="UP001142610">
    <property type="component" value="Unassembled WGS sequence"/>
</dbReference>
<dbReference type="InterPro" id="IPR023214">
    <property type="entry name" value="HAD_sf"/>
</dbReference>
<proteinExistence type="predicted"/>
<dbReference type="NCBIfam" id="TIGR01490">
    <property type="entry name" value="HAD-SF-IB-hyp1"/>
    <property type="match status" value="1"/>
</dbReference>
<keyword evidence="3" id="KW-0460">Magnesium</keyword>
<dbReference type="NCBIfam" id="TIGR01488">
    <property type="entry name" value="HAD-SF-IB"/>
    <property type="match status" value="1"/>
</dbReference>
<dbReference type="Pfam" id="PF12710">
    <property type="entry name" value="HAD"/>
    <property type="match status" value="1"/>
</dbReference>
<dbReference type="InterPro" id="IPR050582">
    <property type="entry name" value="HAD-like_SerB"/>
</dbReference>
<dbReference type="Gene3D" id="1.20.1440.100">
    <property type="entry name" value="SG protein - dephosphorylation function"/>
    <property type="match status" value="1"/>
</dbReference>
<dbReference type="GO" id="GO:0016787">
    <property type="term" value="F:hydrolase activity"/>
    <property type="evidence" value="ECO:0007669"/>
    <property type="project" value="UniProtKB-KW"/>
</dbReference>
<dbReference type="RefSeq" id="WP_256620233.1">
    <property type="nucleotide sequence ID" value="NZ_JANIBC010000016.1"/>
</dbReference>
<dbReference type="SUPFAM" id="SSF56784">
    <property type="entry name" value="HAD-like"/>
    <property type="match status" value="1"/>
</dbReference>
<keyword evidence="5" id="KW-1185">Reference proteome</keyword>
<accession>A0A9X2LAV0</accession>
<dbReference type="InterPro" id="IPR006385">
    <property type="entry name" value="HAD_hydro_SerB1"/>
</dbReference>
<dbReference type="Gene3D" id="3.40.50.1000">
    <property type="entry name" value="HAD superfamily/HAD-like"/>
    <property type="match status" value="1"/>
</dbReference>
<comment type="caution">
    <text evidence="4">The sequence shown here is derived from an EMBL/GenBank/DDBJ whole genome shotgun (WGS) entry which is preliminary data.</text>
</comment>
<evidence type="ECO:0000256" key="3">
    <source>
        <dbReference type="ARBA" id="ARBA00022842"/>
    </source>
</evidence>
<keyword evidence="1" id="KW-0479">Metal-binding</keyword>
<reference evidence="4" key="1">
    <citation type="submission" date="2022-07" db="EMBL/GenBank/DDBJ databases">
        <title>Parvularcula maris sp. nov., an algicidal bacterium isolated from seawater.</title>
        <authorList>
            <person name="Li F."/>
        </authorList>
    </citation>
    <scope>NUCLEOTIDE SEQUENCE</scope>
    <source>
        <strain evidence="4">BGMRC 0090</strain>
    </source>
</reference>
<keyword evidence="2 4" id="KW-0378">Hydrolase</keyword>
<sequence>MKAKGQSFAVFDLDRTITRRSTWRAFLDYASKGPVSRGASLLGEASAALRYALGQAEREEVKIAGLRARLAGRSRDELRALAARFTEDVMQTGLRPYARQAIEAERERGSCLVLATAAIDLVADRFGQALGFDHVVATELSWNEDERLSPHLATPNCYGTEKERRVMGMIEQQGGTLDFMASDHHTDLPLLTKAPRGLVVNPKPGFAQEASGLGLEIADWETP</sequence>
<evidence type="ECO:0000256" key="1">
    <source>
        <dbReference type="ARBA" id="ARBA00022723"/>
    </source>
</evidence>
<dbReference type="EMBL" id="JANIBC010000016">
    <property type="protein sequence ID" value="MCQ8186325.1"/>
    <property type="molecule type" value="Genomic_DNA"/>
</dbReference>
<dbReference type="PANTHER" id="PTHR43344">
    <property type="entry name" value="PHOSPHOSERINE PHOSPHATASE"/>
    <property type="match status" value="1"/>
</dbReference>
<evidence type="ECO:0000313" key="5">
    <source>
        <dbReference type="Proteomes" id="UP001142610"/>
    </source>
</evidence>
<dbReference type="PANTHER" id="PTHR43344:SF13">
    <property type="entry name" value="PHOSPHATASE RV3661-RELATED"/>
    <property type="match status" value="1"/>
</dbReference>
<dbReference type="GO" id="GO:0046872">
    <property type="term" value="F:metal ion binding"/>
    <property type="evidence" value="ECO:0007669"/>
    <property type="project" value="UniProtKB-KW"/>
</dbReference>